<protein>
    <recommendedName>
        <fullName evidence="8">Pseudouridine-5'-phosphate glycosidase</fullName>
    </recommendedName>
</protein>
<evidence type="ECO:0008006" key="8">
    <source>
        <dbReference type="Google" id="ProtNLM"/>
    </source>
</evidence>
<dbReference type="Proteomes" id="UP000014071">
    <property type="component" value="Unassembled WGS sequence"/>
</dbReference>
<dbReference type="RefSeq" id="XP_012187548.1">
    <property type="nucleotide sequence ID" value="XM_012332158.1"/>
</dbReference>
<dbReference type="eggNOG" id="KOG3009">
    <property type="taxonomic scope" value="Eukaryota"/>
</dbReference>
<dbReference type="EMBL" id="DF238780">
    <property type="protein sequence ID" value="GAC93961.1"/>
    <property type="molecule type" value="Genomic_DNA"/>
</dbReference>
<evidence type="ECO:0000313" key="7">
    <source>
        <dbReference type="Proteomes" id="UP000014071"/>
    </source>
</evidence>
<proteinExistence type="inferred from homology"/>
<dbReference type="InterPro" id="IPR022830">
    <property type="entry name" value="Indigdn_synthA-like"/>
</dbReference>
<dbReference type="GeneID" id="24106827"/>
<keyword evidence="2" id="KW-0378">Hydrolase</keyword>
<dbReference type="GO" id="GO:0016798">
    <property type="term" value="F:hydrolase activity, acting on glycosyl bonds"/>
    <property type="evidence" value="ECO:0007669"/>
    <property type="project" value="UniProtKB-KW"/>
</dbReference>
<dbReference type="HOGENOM" id="CLU_012201_0_0_1"/>
<dbReference type="GO" id="GO:0004730">
    <property type="term" value="F:pseudouridylate synthase activity"/>
    <property type="evidence" value="ECO:0007669"/>
    <property type="project" value="InterPro"/>
</dbReference>
<dbReference type="PANTHER" id="PTHR42909">
    <property type="entry name" value="ZGC:136858"/>
    <property type="match status" value="1"/>
</dbReference>
<gene>
    <name evidence="6" type="ORF">PHSY_001530</name>
</gene>
<dbReference type="AlphaFoldDB" id="R9NZ13"/>
<dbReference type="InterPro" id="IPR007342">
    <property type="entry name" value="PsuG"/>
</dbReference>
<accession>R9NZ13</accession>
<dbReference type="Pfam" id="PF04227">
    <property type="entry name" value="Indigoidine_A"/>
    <property type="match status" value="1"/>
</dbReference>
<keyword evidence="1" id="KW-0479">Metal-binding</keyword>
<keyword evidence="3" id="KW-0464">Manganese</keyword>
<evidence type="ECO:0000256" key="1">
    <source>
        <dbReference type="ARBA" id="ARBA00022723"/>
    </source>
</evidence>
<reference evidence="7" key="1">
    <citation type="journal article" date="2013" name="Genome Announc.">
        <title>Draft genome sequence of the basidiomycetous yeast-like fungus Pseudozyma hubeiensis SY62, which produces an abundant amount of the biosurfactant mannosylerythritol lipids.</title>
        <authorList>
            <person name="Konishi M."/>
            <person name="Hatada Y."/>
            <person name="Horiuchi J."/>
        </authorList>
    </citation>
    <scope>NUCLEOTIDE SEQUENCE [LARGE SCALE GENOMIC DNA]</scope>
    <source>
        <strain evidence="7">SY62</strain>
    </source>
</reference>
<dbReference type="HAMAP" id="MF_01876">
    <property type="entry name" value="PsiMP_glycosidase"/>
    <property type="match status" value="1"/>
</dbReference>
<evidence type="ECO:0000256" key="5">
    <source>
        <dbReference type="ARBA" id="ARBA00023295"/>
    </source>
</evidence>
<keyword evidence="4" id="KW-0456">Lyase</keyword>
<dbReference type="GO" id="GO:0046872">
    <property type="term" value="F:metal ion binding"/>
    <property type="evidence" value="ECO:0007669"/>
    <property type="project" value="UniProtKB-KW"/>
</dbReference>
<organism evidence="6 7">
    <name type="scientific">Pseudozyma hubeiensis (strain SY62)</name>
    <name type="common">Yeast</name>
    <dbReference type="NCBI Taxonomy" id="1305764"/>
    <lineage>
        <taxon>Eukaryota</taxon>
        <taxon>Fungi</taxon>
        <taxon>Dikarya</taxon>
        <taxon>Basidiomycota</taxon>
        <taxon>Ustilaginomycotina</taxon>
        <taxon>Ustilaginomycetes</taxon>
        <taxon>Ustilaginales</taxon>
        <taxon>Ustilaginaceae</taxon>
        <taxon>Pseudozyma</taxon>
    </lineage>
</organism>
<sequence>MLRPTRTLRQAARAVARAPHPSLTLSNAVRSALTASTKTPLVALESTIITHGLPYPYNLEVARELEQTVVDQGAVPATIALLDGQALVGLNSQQLERLARCAVDQSKNDAIKASRRDIAHVLAKGSDTVGGTTVSGTMVLAYMAGIKIFATGGIGGVHRGAESTMDISADLSELGRTPVAVFCSGPKSILDIPRTLEVLETFGVSVTTFNPTGEFPAFYTSNSGLHVPYAGNDTQAAKSILVNAQLGLQSGQVFANPIPTEFDRIGAQIQQRVEQAVRESIEQGIDKRGKEVTPWLLKRLAELIPESKQSNRALVVNNAKKAAQVAVELDRMEKEVERAVDTHALGGIPSTVS</sequence>
<dbReference type="GO" id="GO:0005737">
    <property type="term" value="C:cytoplasm"/>
    <property type="evidence" value="ECO:0007669"/>
    <property type="project" value="TreeGrafter"/>
</dbReference>
<name>R9NZ13_PSEHS</name>
<evidence type="ECO:0000313" key="6">
    <source>
        <dbReference type="EMBL" id="GAC93961.1"/>
    </source>
</evidence>
<dbReference type="Gene3D" id="3.40.1790.10">
    <property type="entry name" value="Indigoidine synthase domain"/>
    <property type="match status" value="1"/>
</dbReference>
<keyword evidence="7" id="KW-1185">Reference proteome</keyword>
<dbReference type="SUPFAM" id="SSF110581">
    <property type="entry name" value="Indigoidine synthase A-like"/>
    <property type="match status" value="1"/>
</dbReference>
<evidence type="ECO:0000256" key="3">
    <source>
        <dbReference type="ARBA" id="ARBA00023211"/>
    </source>
</evidence>
<dbReference type="OrthoDB" id="198885at2759"/>
<dbReference type="STRING" id="1305764.R9NZ13"/>
<evidence type="ECO:0000256" key="2">
    <source>
        <dbReference type="ARBA" id="ARBA00022801"/>
    </source>
</evidence>
<keyword evidence="5" id="KW-0326">Glycosidase</keyword>
<evidence type="ECO:0000256" key="4">
    <source>
        <dbReference type="ARBA" id="ARBA00023239"/>
    </source>
</evidence>
<dbReference type="PANTHER" id="PTHR42909:SF1">
    <property type="entry name" value="CARBOHYDRATE KINASE PFKB DOMAIN-CONTAINING PROTEIN"/>
    <property type="match status" value="1"/>
</dbReference>